<organism evidence="2 3">
    <name type="scientific">Thermogemmatispora aurantia</name>
    <dbReference type="NCBI Taxonomy" id="2045279"/>
    <lineage>
        <taxon>Bacteria</taxon>
        <taxon>Bacillati</taxon>
        <taxon>Chloroflexota</taxon>
        <taxon>Ktedonobacteria</taxon>
        <taxon>Thermogemmatisporales</taxon>
        <taxon>Thermogemmatisporaceae</taxon>
        <taxon>Thermogemmatispora</taxon>
    </lineage>
</organism>
<feature type="region of interest" description="Disordered" evidence="1">
    <location>
        <begin position="14"/>
        <end position="42"/>
    </location>
</feature>
<sequence length="63" mass="7119">MSCFRARLAAPTMHMANQTGSKKEQRNRVIRPSGSLPRDGFPQQREMLASNMVECNDGVYNSF</sequence>
<name>A0A5J4K5J5_9CHLR</name>
<dbReference type="AlphaFoldDB" id="A0A5J4K5J5"/>
<evidence type="ECO:0000256" key="1">
    <source>
        <dbReference type="SAM" id="MobiDB-lite"/>
    </source>
</evidence>
<evidence type="ECO:0000313" key="3">
    <source>
        <dbReference type="Proteomes" id="UP000334820"/>
    </source>
</evidence>
<gene>
    <name evidence="2" type="ORF">KTAU_14100</name>
</gene>
<keyword evidence="3" id="KW-1185">Reference proteome</keyword>
<evidence type="ECO:0000313" key="2">
    <source>
        <dbReference type="EMBL" id="GER82773.1"/>
    </source>
</evidence>
<dbReference type="Proteomes" id="UP000334820">
    <property type="component" value="Unassembled WGS sequence"/>
</dbReference>
<dbReference type="EMBL" id="BKZV01000001">
    <property type="protein sequence ID" value="GER82773.1"/>
    <property type="molecule type" value="Genomic_DNA"/>
</dbReference>
<comment type="caution">
    <text evidence="2">The sequence shown here is derived from an EMBL/GenBank/DDBJ whole genome shotgun (WGS) entry which is preliminary data.</text>
</comment>
<accession>A0A5J4K5J5</accession>
<proteinExistence type="predicted"/>
<reference evidence="2 3" key="1">
    <citation type="journal article" date="2019" name="Int. J. Syst. Evol. Microbiol.">
        <title>Thermogemmatispora aurantia sp. nov. and Thermogemmatispora argillosa sp. nov., within the class Ktedonobacteria, and emended description of the genus Thermogemmatispora.</title>
        <authorList>
            <person name="Zheng Y."/>
            <person name="Wang C.M."/>
            <person name="Sakai Y."/>
            <person name="Abe K."/>
            <person name="Yokota A."/>
            <person name="Yabe S."/>
        </authorList>
    </citation>
    <scope>NUCLEOTIDE SEQUENCE [LARGE SCALE GENOMIC DNA]</scope>
    <source>
        <strain evidence="2 3">A1-2</strain>
    </source>
</reference>
<protein>
    <submittedName>
        <fullName evidence="2">Uncharacterized protein</fullName>
    </submittedName>
</protein>